<dbReference type="Proteomes" id="UP000051952">
    <property type="component" value="Unassembled WGS sequence"/>
</dbReference>
<protein>
    <submittedName>
        <fullName evidence="1">Uncharacterized protein</fullName>
    </submittedName>
</protein>
<evidence type="ECO:0000313" key="2">
    <source>
        <dbReference type="Proteomes" id="UP000051952"/>
    </source>
</evidence>
<dbReference type="AlphaFoldDB" id="A0A0S4JS19"/>
<dbReference type="Gene3D" id="2.120.10.80">
    <property type="entry name" value="Kelch-type beta propeller"/>
    <property type="match status" value="1"/>
</dbReference>
<dbReference type="EMBL" id="CYKH01002231">
    <property type="protein sequence ID" value="CUG94307.1"/>
    <property type="molecule type" value="Genomic_DNA"/>
</dbReference>
<name>A0A0S4JS19_BODSA</name>
<dbReference type="PANTHER" id="PTHR23244">
    <property type="entry name" value="KELCH REPEAT DOMAIN"/>
    <property type="match status" value="1"/>
</dbReference>
<accession>A0A0S4JS19</accession>
<dbReference type="SUPFAM" id="SSF117281">
    <property type="entry name" value="Kelch motif"/>
    <property type="match status" value="1"/>
</dbReference>
<gene>
    <name evidence="1" type="ORF">BSAL_47530</name>
</gene>
<sequence>MAEEEECIRVSSVGPCPRYGHSLTEFSPGHFLLFGGTDGTTLHNDLFVLIRGQRALSAAASPCCPPRVGRSSWTELRPLVAAPQPRFGHSCHLHHDKKQLIFFGGTDHVSWFNDMYSLPLLETGISRTFEKIESPPGVPIASTCMCLVASEHLVLQSRMCGHSTWRRTSGRWSTSQWASQTVLGVASDTPHR</sequence>
<proteinExistence type="predicted"/>
<reference evidence="2" key="1">
    <citation type="submission" date="2015-09" db="EMBL/GenBank/DDBJ databases">
        <authorList>
            <consortium name="Pathogen Informatics"/>
        </authorList>
    </citation>
    <scope>NUCLEOTIDE SEQUENCE [LARGE SCALE GENOMIC DNA]</scope>
    <source>
        <strain evidence="2">Lake Konstanz</strain>
    </source>
</reference>
<evidence type="ECO:0000313" key="1">
    <source>
        <dbReference type="EMBL" id="CUG94307.1"/>
    </source>
</evidence>
<dbReference type="VEuPathDB" id="TriTrypDB:BSAL_47530"/>
<dbReference type="OrthoDB" id="45365at2759"/>
<dbReference type="InterPro" id="IPR015915">
    <property type="entry name" value="Kelch-typ_b-propeller"/>
</dbReference>
<organism evidence="1 2">
    <name type="scientific">Bodo saltans</name>
    <name type="common">Flagellated protozoan</name>
    <dbReference type="NCBI Taxonomy" id="75058"/>
    <lineage>
        <taxon>Eukaryota</taxon>
        <taxon>Discoba</taxon>
        <taxon>Euglenozoa</taxon>
        <taxon>Kinetoplastea</taxon>
        <taxon>Metakinetoplastina</taxon>
        <taxon>Eubodonida</taxon>
        <taxon>Bodonidae</taxon>
        <taxon>Bodo</taxon>
    </lineage>
</organism>
<keyword evidence="2" id="KW-1185">Reference proteome</keyword>